<dbReference type="AlphaFoldDB" id="X1J5T4"/>
<sequence>MPELIQEEIQRGWELLNEGKEEEALRLAAEFEKKSDLSPEEKLRIQILKVNIHYSIGHPEEAFKIAEETYREYEKLGNDFLLIDAINLKLKSLIDQRQMTSKLSFNLIKRGEIIFKSISNRSQSEIAIKEAKFLYLKSVIYQILGDNNLAMDCNKRSLELIDQFNIDKLEDQKYR</sequence>
<protein>
    <recommendedName>
        <fullName evidence="2">MalT-like TPR region domain-containing protein</fullName>
    </recommendedName>
</protein>
<evidence type="ECO:0008006" key="2">
    <source>
        <dbReference type="Google" id="ProtNLM"/>
    </source>
</evidence>
<organism evidence="1">
    <name type="scientific">marine sediment metagenome</name>
    <dbReference type="NCBI Taxonomy" id="412755"/>
    <lineage>
        <taxon>unclassified sequences</taxon>
        <taxon>metagenomes</taxon>
        <taxon>ecological metagenomes</taxon>
    </lineage>
</organism>
<reference evidence="1" key="1">
    <citation type="journal article" date="2014" name="Front. Microbiol.">
        <title>High frequency of phylogenetically diverse reductive dehalogenase-homologous genes in deep subseafloor sedimentary metagenomes.</title>
        <authorList>
            <person name="Kawai M."/>
            <person name="Futagami T."/>
            <person name="Toyoda A."/>
            <person name="Takaki Y."/>
            <person name="Nishi S."/>
            <person name="Hori S."/>
            <person name="Arai W."/>
            <person name="Tsubouchi T."/>
            <person name="Morono Y."/>
            <person name="Uchiyama I."/>
            <person name="Ito T."/>
            <person name="Fujiyama A."/>
            <person name="Inagaki F."/>
            <person name="Takami H."/>
        </authorList>
    </citation>
    <scope>NUCLEOTIDE SEQUENCE</scope>
    <source>
        <strain evidence="1">Expedition CK06-06</strain>
    </source>
</reference>
<gene>
    <name evidence="1" type="ORF">S03H2_46608</name>
</gene>
<comment type="caution">
    <text evidence="1">The sequence shown here is derived from an EMBL/GenBank/DDBJ whole genome shotgun (WGS) entry which is preliminary data.</text>
</comment>
<name>X1J5T4_9ZZZZ</name>
<feature type="non-terminal residue" evidence="1">
    <location>
        <position position="175"/>
    </location>
</feature>
<evidence type="ECO:0000313" key="1">
    <source>
        <dbReference type="EMBL" id="GAH65108.1"/>
    </source>
</evidence>
<dbReference type="EMBL" id="BARU01029281">
    <property type="protein sequence ID" value="GAH65108.1"/>
    <property type="molecule type" value="Genomic_DNA"/>
</dbReference>
<accession>X1J5T4</accession>
<dbReference type="SUPFAM" id="SSF48452">
    <property type="entry name" value="TPR-like"/>
    <property type="match status" value="1"/>
</dbReference>
<proteinExistence type="predicted"/>
<dbReference type="InterPro" id="IPR011990">
    <property type="entry name" value="TPR-like_helical_dom_sf"/>
</dbReference>